<dbReference type="RefSeq" id="XP_014146033.1">
    <property type="nucleotide sequence ID" value="XM_014290558.1"/>
</dbReference>
<dbReference type="AlphaFoldDB" id="A0A0L0F6E4"/>
<evidence type="ECO:0000313" key="2">
    <source>
        <dbReference type="Proteomes" id="UP000054560"/>
    </source>
</evidence>
<reference evidence="1 2" key="1">
    <citation type="submission" date="2011-02" db="EMBL/GenBank/DDBJ databases">
        <title>The Genome Sequence of Sphaeroforma arctica JP610.</title>
        <authorList>
            <consortium name="The Broad Institute Genome Sequencing Platform"/>
            <person name="Russ C."/>
            <person name="Cuomo C."/>
            <person name="Young S.K."/>
            <person name="Zeng Q."/>
            <person name="Gargeya S."/>
            <person name="Alvarado L."/>
            <person name="Berlin A."/>
            <person name="Chapman S.B."/>
            <person name="Chen Z."/>
            <person name="Freedman E."/>
            <person name="Gellesch M."/>
            <person name="Goldberg J."/>
            <person name="Griggs A."/>
            <person name="Gujja S."/>
            <person name="Heilman E."/>
            <person name="Heiman D."/>
            <person name="Howarth C."/>
            <person name="Mehta T."/>
            <person name="Neiman D."/>
            <person name="Pearson M."/>
            <person name="Roberts A."/>
            <person name="Saif S."/>
            <person name="Shea T."/>
            <person name="Shenoy N."/>
            <person name="Sisk P."/>
            <person name="Stolte C."/>
            <person name="Sykes S."/>
            <person name="White J."/>
            <person name="Yandava C."/>
            <person name="Burger G."/>
            <person name="Gray M.W."/>
            <person name="Holland P.W.H."/>
            <person name="King N."/>
            <person name="Lang F.B.F."/>
            <person name="Roger A.J."/>
            <person name="Ruiz-Trillo I."/>
            <person name="Haas B."/>
            <person name="Nusbaum C."/>
            <person name="Birren B."/>
        </authorList>
    </citation>
    <scope>NUCLEOTIDE SEQUENCE [LARGE SCALE GENOMIC DNA]</scope>
    <source>
        <strain evidence="1 2">JP610</strain>
    </source>
</reference>
<keyword evidence="2" id="KW-1185">Reference proteome</keyword>
<accession>A0A0L0F6E4</accession>
<feature type="non-terminal residue" evidence="1">
    <location>
        <position position="1"/>
    </location>
</feature>
<proteinExistence type="predicted"/>
<sequence length="91" mass="10377">IAQYVHDWDACGFRLVVFIDAGVDDCKINTWEKRRSDSMNKMLKLARGLEEHDGNAKLVHKSVWTPPPSCTQRLGESFEGVCNGWHSNIFL</sequence>
<dbReference type="GeneID" id="25915824"/>
<name>A0A0L0F6E4_9EUKA</name>
<gene>
    <name evidence="1" type="ORF">SARC_15320</name>
</gene>
<feature type="non-terminal residue" evidence="1">
    <location>
        <position position="91"/>
    </location>
</feature>
<organism evidence="1 2">
    <name type="scientific">Sphaeroforma arctica JP610</name>
    <dbReference type="NCBI Taxonomy" id="667725"/>
    <lineage>
        <taxon>Eukaryota</taxon>
        <taxon>Ichthyosporea</taxon>
        <taxon>Ichthyophonida</taxon>
        <taxon>Sphaeroforma</taxon>
    </lineage>
</organism>
<dbReference type="Proteomes" id="UP000054560">
    <property type="component" value="Unassembled WGS sequence"/>
</dbReference>
<evidence type="ECO:0000313" key="1">
    <source>
        <dbReference type="EMBL" id="KNC72131.1"/>
    </source>
</evidence>
<dbReference type="EMBL" id="KQ247529">
    <property type="protein sequence ID" value="KNC72131.1"/>
    <property type="molecule type" value="Genomic_DNA"/>
</dbReference>
<protein>
    <submittedName>
        <fullName evidence="1">Uncharacterized protein</fullName>
    </submittedName>
</protein>